<dbReference type="InterPro" id="IPR052999">
    <property type="entry name" value="PTS1_Protein"/>
</dbReference>
<dbReference type="InterPro" id="IPR029032">
    <property type="entry name" value="AhpD-like"/>
</dbReference>
<dbReference type="EMBL" id="CM002801">
    <property type="protein sequence ID" value="KZN84246.1"/>
    <property type="molecule type" value="Genomic_DNA"/>
</dbReference>
<organism evidence="1">
    <name type="scientific">Penicillium chrysogenum</name>
    <name type="common">Penicillium notatum</name>
    <dbReference type="NCBI Taxonomy" id="5076"/>
    <lineage>
        <taxon>Eukaryota</taxon>
        <taxon>Fungi</taxon>
        <taxon>Dikarya</taxon>
        <taxon>Ascomycota</taxon>
        <taxon>Pezizomycotina</taxon>
        <taxon>Eurotiomycetes</taxon>
        <taxon>Eurotiomycetidae</taxon>
        <taxon>Eurotiales</taxon>
        <taxon>Aspergillaceae</taxon>
        <taxon>Penicillium</taxon>
        <taxon>Penicillium chrysogenum species complex</taxon>
    </lineage>
</organism>
<proteinExistence type="predicted"/>
<evidence type="ECO:0000313" key="1">
    <source>
        <dbReference type="EMBL" id="KZN84246.1"/>
    </source>
</evidence>
<dbReference type="SUPFAM" id="SSF69118">
    <property type="entry name" value="AhpD-like"/>
    <property type="match status" value="1"/>
</dbReference>
<dbReference type="PANTHER" id="PTHR28180">
    <property type="entry name" value="CONSERVED MITOCHONDRIAL PROTEIN-RELATED"/>
    <property type="match status" value="1"/>
</dbReference>
<protein>
    <recommendedName>
        <fullName evidence="2">Carboxymuconolactone decarboxylase-like domain-containing protein</fullName>
    </recommendedName>
</protein>
<dbReference type="Proteomes" id="UP000076449">
    <property type="component" value="Chromosome IV"/>
</dbReference>
<name>A0A161Z4G1_PENCH</name>
<dbReference type="Gene3D" id="1.20.1290.10">
    <property type="entry name" value="AhpD-like"/>
    <property type="match status" value="1"/>
</dbReference>
<dbReference type="PhylomeDB" id="A0A161Z4G1"/>
<dbReference type="PANTHER" id="PTHR28180:SF5">
    <property type="entry name" value="DNA POLYMERASE ALPHA SUBUNIT B"/>
    <property type="match status" value="1"/>
</dbReference>
<reference evidence="1" key="1">
    <citation type="journal article" date="2014" name="Genome Announc.">
        <title>Complete sequencing and chromosome-scale genome assembly of the industrial progenitor strain P2niaD18 from the penicillin producer Penicillium chrysogenum.</title>
        <authorList>
            <person name="Specht T."/>
            <person name="Dahlmann T.A."/>
            <person name="Zadra I."/>
            <person name="Kurnsteiner H."/>
            <person name="Kuck U."/>
        </authorList>
    </citation>
    <scope>NUCLEOTIDE SEQUENCE [LARGE SCALE GENOMIC DNA]</scope>
    <source>
        <strain evidence="1">P2niaD18</strain>
    </source>
</reference>
<gene>
    <name evidence="1" type="ORF">EN45_113660</name>
</gene>
<sequence>MNTSNVNNPTTEPRWSELFATIETKFEASNIASEKWYLTTLSAITTTPELHLCGQLYLYLINQHAYSTTTARSDLIRRMREALFKDIALVGLPKPAEALISITKFMSEEDGECSFTREGWQCDDANHARGMDWLKSIYADNTAALFGLFKDHPDFGFWVADITYGLLLSDRQILDDVDTEMVVLPAVMGQDMPRMTYWHMRGTRRLGISKEDVQMVMECVRLVVEACGVTLKQVPSLDDVDKDL</sequence>
<evidence type="ECO:0008006" key="2">
    <source>
        <dbReference type="Google" id="ProtNLM"/>
    </source>
</evidence>
<dbReference type="AlphaFoldDB" id="A0A161Z4G1"/>
<accession>A0A161Z4G1</accession>